<feature type="compositionally biased region" description="Basic residues" evidence="1">
    <location>
        <begin position="131"/>
        <end position="141"/>
    </location>
</feature>
<sequence>MAAAHDEILAQTGFLPVDYHIRRKDDGTTPSTVLVVSLNRKTFRIWRLLGTSKPARLIRQKKHQNQIHRWQLARDSAPAVRCKTSQTNANARPAPITTAPNVLSTTEAADRYTSSHKICRHNRQNKNVPCTRRHASRRHGKTQLPSIAKAQKTSAMITV</sequence>
<evidence type="ECO:0000313" key="2">
    <source>
        <dbReference type="EMBL" id="EJP61373.1"/>
    </source>
</evidence>
<accession>J5J3S3</accession>
<dbReference type="AlphaFoldDB" id="J5J3S3"/>
<dbReference type="InParanoid" id="J5J3S3"/>
<dbReference type="EMBL" id="JH725211">
    <property type="protein sequence ID" value="EJP61373.1"/>
    <property type="molecule type" value="Genomic_DNA"/>
</dbReference>
<dbReference type="Proteomes" id="UP000002762">
    <property type="component" value="Unassembled WGS sequence"/>
</dbReference>
<feature type="region of interest" description="Disordered" evidence="1">
    <location>
        <begin position="130"/>
        <end position="159"/>
    </location>
</feature>
<dbReference type="GeneID" id="19892681"/>
<gene>
    <name evidence="2" type="ORF">BBA_09669</name>
</gene>
<protein>
    <submittedName>
        <fullName evidence="2">Uncharacterized protein</fullName>
    </submittedName>
</protein>
<dbReference type="RefSeq" id="XP_008602988.1">
    <property type="nucleotide sequence ID" value="XM_008604766.1"/>
</dbReference>
<evidence type="ECO:0000256" key="1">
    <source>
        <dbReference type="SAM" id="MobiDB-lite"/>
    </source>
</evidence>
<name>J5J3S3_BEAB2</name>
<organism evidence="2 3">
    <name type="scientific">Beauveria bassiana (strain ARSEF 2860)</name>
    <name type="common">White muscardine disease fungus</name>
    <name type="synonym">Tritirachium shiotae</name>
    <dbReference type="NCBI Taxonomy" id="655819"/>
    <lineage>
        <taxon>Eukaryota</taxon>
        <taxon>Fungi</taxon>
        <taxon>Dikarya</taxon>
        <taxon>Ascomycota</taxon>
        <taxon>Pezizomycotina</taxon>
        <taxon>Sordariomycetes</taxon>
        <taxon>Hypocreomycetidae</taxon>
        <taxon>Hypocreales</taxon>
        <taxon>Cordycipitaceae</taxon>
        <taxon>Beauveria</taxon>
    </lineage>
</organism>
<proteinExistence type="predicted"/>
<reference evidence="2 3" key="1">
    <citation type="journal article" date="2012" name="Sci. Rep.">
        <title>Genomic perspectives on the evolution of fungal entomopathogenicity in Beauveria bassiana.</title>
        <authorList>
            <person name="Xiao G."/>
            <person name="Ying S.H."/>
            <person name="Zheng P."/>
            <person name="Wang Z.L."/>
            <person name="Zhang S."/>
            <person name="Xie X.Q."/>
            <person name="Shang Y."/>
            <person name="St Leger R.J."/>
            <person name="Zhao G.P."/>
            <person name="Wang C."/>
            <person name="Feng M.G."/>
        </authorList>
    </citation>
    <scope>NUCLEOTIDE SEQUENCE [LARGE SCALE GENOMIC DNA]</scope>
    <source>
        <strain evidence="2 3">ARSEF 2860</strain>
    </source>
</reference>
<evidence type="ECO:0000313" key="3">
    <source>
        <dbReference type="Proteomes" id="UP000002762"/>
    </source>
</evidence>
<dbReference type="HOGENOM" id="CLU_1660412_0_0_1"/>
<keyword evidence="3" id="KW-1185">Reference proteome</keyword>
<dbReference type="OrthoDB" id="5151118at2759"/>